<accession>A0A4R5TSP2</accession>
<name>A0A4R5TSP2_9MICC</name>
<proteinExistence type="predicted"/>
<dbReference type="EMBL" id="SMTK01000005">
    <property type="protein sequence ID" value="TDK24164.1"/>
    <property type="molecule type" value="Genomic_DNA"/>
</dbReference>
<protein>
    <submittedName>
        <fullName evidence="1">Uncharacterized protein</fullName>
    </submittedName>
</protein>
<gene>
    <name evidence="1" type="ORF">E2F48_15480</name>
</gene>
<evidence type="ECO:0000313" key="1">
    <source>
        <dbReference type="EMBL" id="TDK24164.1"/>
    </source>
</evidence>
<comment type="caution">
    <text evidence="1">The sequence shown here is derived from an EMBL/GenBank/DDBJ whole genome shotgun (WGS) entry which is preliminary data.</text>
</comment>
<dbReference type="RefSeq" id="WP_133404841.1">
    <property type="nucleotide sequence ID" value="NZ_SMTK01000005.1"/>
</dbReference>
<organism evidence="1 2">
    <name type="scientific">Arthrobacter crusticola</name>
    <dbReference type="NCBI Taxonomy" id="2547960"/>
    <lineage>
        <taxon>Bacteria</taxon>
        <taxon>Bacillati</taxon>
        <taxon>Actinomycetota</taxon>
        <taxon>Actinomycetes</taxon>
        <taxon>Micrococcales</taxon>
        <taxon>Micrococcaceae</taxon>
        <taxon>Arthrobacter</taxon>
    </lineage>
</organism>
<dbReference type="AlphaFoldDB" id="A0A4R5TSP2"/>
<reference evidence="1 2" key="1">
    <citation type="submission" date="2019-03" db="EMBL/GenBank/DDBJ databases">
        <title>Arthrobacter sp. nov., an bacterium isolated from biocrust in Mu Us Desert.</title>
        <authorList>
            <person name="Lixiong L."/>
        </authorList>
    </citation>
    <scope>NUCLEOTIDE SEQUENCE [LARGE SCALE GENOMIC DNA]</scope>
    <source>
        <strain evidence="1 2">SLN-3</strain>
    </source>
</reference>
<keyword evidence="2" id="KW-1185">Reference proteome</keyword>
<evidence type="ECO:0000313" key="2">
    <source>
        <dbReference type="Proteomes" id="UP000295411"/>
    </source>
</evidence>
<dbReference type="Proteomes" id="UP000295411">
    <property type="component" value="Unassembled WGS sequence"/>
</dbReference>
<sequence>MTCVAGSVIIDAPTSVPVVGAVLWQAEIQTYNTATSQWEIRFRSPYYTNTADRVYVTAGPWTDANGDNTHYSIVAGISPGEGPVTIRVYNHFWRAEQGQWVYVDAGWFSTLDGTATGGHTCVLDNRGIVVRNP</sequence>